<keyword evidence="4" id="KW-1185">Reference proteome</keyword>
<protein>
    <submittedName>
        <fullName evidence="3">Uncharacterized protein</fullName>
    </submittedName>
</protein>
<gene>
    <name evidence="3" type="ORF">AMATHDRAFT_1014</name>
</gene>
<feature type="compositionally biased region" description="Polar residues" evidence="1">
    <location>
        <begin position="298"/>
        <end position="308"/>
    </location>
</feature>
<dbReference type="EMBL" id="KZ301972">
    <property type="protein sequence ID" value="PFH53783.1"/>
    <property type="molecule type" value="Genomic_DNA"/>
</dbReference>
<reference evidence="3 4" key="1">
    <citation type="submission" date="2014-02" db="EMBL/GenBank/DDBJ databases">
        <title>Transposable element dynamics among asymbiotic and ectomycorrhizal Amanita fungi.</title>
        <authorList>
            <consortium name="DOE Joint Genome Institute"/>
            <person name="Hess J."/>
            <person name="Skrede I."/>
            <person name="Wolfe B."/>
            <person name="LaButti K."/>
            <person name="Ohm R.A."/>
            <person name="Grigoriev I.V."/>
            <person name="Pringle A."/>
        </authorList>
    </citation>
    <scope>NUCLEOTIDE SEQUENCE [LARGE SCALE GENOMIC DNA]</scope>
    <source>
        <strain evidence="3 4">SKay4041</strain>
    </source>
</reference>
<dbReference type="AlphaFoldDB" id="A0A2A9P067"/>
<sequence length="366" mass="40229">MALLRRPRNTLGVLNMLALRHRVANPLTRLVAQYNSAPPRHVIFDDLASILFLALISSNNASAMNANVMIPALVIALVGGFAGINALFMLLWIFRRRRRNIQAGRVYEAAEEDSKIGPAALIISSTRSNSPVRTPEKAIPVQLPSSPPDVPLLHHGDTRKPLTLPPHVIQLLSTRSSKLAGTTIPQLPPIIPEQPVESGTDSFIVPMLLRQPRPISREKEINKSVTAGPTYPEVLAPSLVHHMSPNLTSDPHSLPPSSFTHGQLLRPNTPVFTRVDSSVGVYKHDSFSLQRRNKPPTLIQTSSVSSLQEPRRKDIRIHRHRSEDLAQHLRSISPASSSADALTLVSTPRPVIPPRSPKRSTSVSKF</sequence>
<accession>A0A2A9P067</accession>
<feature type="compositionally biased region" description="Polar residues" evidence="1">
    <location>
        <begin position="333"/>
        <end position="346"/>
    </location>
</feature>
<keyword evidence="2" id="KW-1133">Transmembrane helix</keyword>
<feature type="region of interest" description="Disordered" evidence="1">
    <location>
        <begin position="291"/>
        <end position="312"/>
    </location>
</feature>
<evidence type="ECO:0000256" key="1">
    <source>
        <dbReference type="SAM" id="MobiDB-lite"/>
    </source>
</evidence>
<name>A0A2A9P067_9AGAR</name>
<feature type="region of interest" description="Disordered" evidence="1">
    <location>
        <begin position="331"/>
        <end position="366"/>
    </location>
</feature>
<feature type="transmembrane region" description="Helical" evidence="2">
    <location>
        <begin position="68"/>
        <end position="94"/>
    </location>
</feature>
<evidence type="ECO:0000313" key="4">
    <source>
        <dbReference type="Proteomes" id="UP000242287"/>
    </source>
</evidence>
<feature type="region of interest" description="Disordered" evidence="1">
    <location>
        <begin position="127"/>
        <end position="148"/>
    </location>
</feature>
<keyword evidence="2" id="KW-0472">Membrane</keyword>
<proteinExistence type="predicted"/>
<evidence type="ECO:0000256" key="2">
    <source>
        <dbReference type="SAM" id="Phobius"/>
    </source>
</evidence>
<organism evidence="3 4">
    <name type="scientific">Amanita thiersii Skay4041</name>
    <dbReference type="NCBI Taxonomy" id="703135"/>
    <lineage>
        <taxon>Eukaryota</taxon>
        <taxon>Fungi</taxon>
        <taxon>Dikarya</taxon>
        <taxon>Basidiomycota</taxon>
        <taxon>Agaricomycotina</taxon>
        <taxon>Agaricomycetes</taxon>
        <taxon>Agaricomycetidae</taxon>
        <taxon>Agaricales</taxon>
        <taxon>Pluteineae</taxon>
        <taxon>Amanitaceae</taxon>
        <taxon>Amanita</taxon>
    </lineage>
</organism>
<dbReference type="Proteomes" id="UP000242287">
    <property type="component" value="Unassembled WGS sequence"/>
</dbReference>
<keyword evidence="2" id="KW-0812">Transmembrane</keyword>
<evidence type="ECO:0000313" key="3">
    <source>
        <dbReference type="EMBL" id="PFH53783.1"/>
    </source>
</evidence>